<sequence>MKAISQSNYGSTDMLSLQEVDKPVVTDKGVLIKVQAASVNSGDWHLMRGTPFLSRLMFGGILKPKIKTLGMDVAGRVEAVGKDVTQFQINDEVFGDISGCGFGAFAEYVCADESALVLKPSNTSFEKAATVPAAALAALQGLRDLGQIQSGQKVLINGASGGVGSFAVQIAKAFGAEVTALCSTKKMAMVQSLGADHVIDYTQVDVTKSGERYDLILDAAAYRSVFHYLPILSSHGSYVLVGGSIMRLFQIMFFGALISKISRRNVKCLSSKPNQKDLTILSNLLESGKISPFISQRYNLSEVPTAISALEQRQVMGKIAIAM</sequence>
<dbReference type="Pfam" id="PF08240">
    <property type="entry name" value="ADH_N"/>
    <property type="match status" value="1"/>
</dbReference>
<name>A0ABR8CG15_9CYAN</name>
<evidence type="ECO:0000259" key="2">
    <source>
        <dbReference type="SMART" id="SM00829"/>
    </source>
</evidence>
<feature type="domain" description="Enoyl reductase (ER)" evidence="2">
    <location>
        <begin position="10"/>
        <end position="321"/>
    </location>
</feature>
<evidence type="ECO:0000256" key="1">
    <source>
        <dbReference type="SAM" id="Phobius"/>
    </source>
</evidence>
<dbReference type="InterPro" id="IPR020843">
    <property type="entry name" value="ER"/>
</dbReference>
<protein>
    <submittedName>
        <fullName evidence="3">NAD(P)-dependent alcohol dehydrogenase</fullName>
    </submittedName>
</protein>
<dbReference type="Gene3D" id="3.40.50.720">
    <property type="entry name" value="NAD(P)-binding Rossmann-like Domain"/>
    <property type="match status" value="1"/>
</dbReference>
<dbReference type="InterPro" id="IPR052733">
    <property type="entry name" value="Chloroplast_QOR"/>
</dbReference>
<dbReference type="SMART" id="SM00829">
    <property type="entry name" value="PKS_ER"/>
    <property type="match status" value="1"/>
</dbReference>
<dbReference type="InterPro" id="IPR036291">
    <property type="entry name" value="NAD(P)-bd_dom_sf"/>
</dbReference>
<dbReference type="PROSITE" id="PS01162">
    <property type="entry name" value="QOR_ZETA_CRYSTAL"/>
    <property type="match status" value="1"/>
</dbReference>
<dbReference type="RefSeq" id="WP_190579922.1">
    <property type="nucleotide sequence ID" value="NZ_CAWPQU010000027.1"/>
</dbReference>
<dbReference type="Proteomes" id="UP000618445">
    <property type="component" value="Unassembled WGS sequence"/>
</dbReference>
<accession>A0ABR8CG15</accession>
<dbReference type="Pfam" id="PF13602">
    <property type="entry name" value="ADH_zinc_N_2"/>
    <property type="match status" value="1"/>
</dbReference>
<proteinExistence type="predicted"/>
<keyword evidence="1" id="KW-0472">Membrane</keyword>
<dbReference type="CDD" id="cd08267">
    <property type="entry name" value="MDR1"/>
    <property type="match status" value="1"/>
</dbReference>
<dbReference type="SUPFAM" id="SSF51735">
    <property type="entry name" value="NAD(P)-binding Rossmann-fold domains"/>
    <property type="match status" value="1"/>
</dbReference>
<dbReference type="InterPro" id="IPR002364">
    <property type="entry name" value="Quin_OxRdtase/zeta-crystal_CS"/>
</dbReference>
<dbReference type="PANTHER" id="PTHR44013">
    <property type="entry name" value="ZINC-TYPE ALCOHOL DEHYDROGENASE-LIKE PROTEIN C16A3.02C"/>
    <property type="match status" value="1"/>
</dbReference>
<dbReference type="PANTHER" id="PTHR44013:SF1">
    <property type="entry name" value="ZINC-TYPE ALCOHOL DEHYDROGENASE-LIKE PROTEIN C16A3.02C"/>
    <property type="match status" value="1"/>
</dbReference>
<evidence type="ECO:0000313" key="4">
    <source>
        <dbReference type="Proteomes" id="UP000618445"/>
    </source>
</evidence>
<gene>
    <name evidence="3" type="ORF">H6G05_17790</name>
</gene>
<comment type="caution">
    <text evidence="3">The sequence shown here is derived from an EMBL/GenBank/DDBJ whole genome shotgun (WGS) entry which is preliminary data.</text>
</comment>
<reference evidence="3 4" key="1">
    <citation type="journal article" date="2020" name="ISME J.">
        <title>Comparative genomics reveals insights into cyanobacterial evolution and habitat adaptation.</title>
        <authorList>
            <person name="Chen M.Y."/>
            <person name="Teng W.K."/>
            <person name="Zhao L."/>
            <person name="Hu C.X."/>
            <person name="Zhou Y.K."/>
            <person name="Han B.P."/>
            <person name="Song L.R."/>
            <person name="Shu W.S."/>
        </authorList>
    </citation>
    <scope>NUCLEOTIDE SEQUENCE [LARGE SCALE GENOMIC DNA]</scope>
    <source>
        <strain evidence="3 4">FACHB-1050</strain>
    </source>
</reference>
<dbReference type="SUPFAM" id="SSF50129">
    <property type="entry name" value="GroES-like"/>
    <property type="match status" value="1"/>
</dbReference>
<dbReference type="Gene3D" id="3.90.180.10">
    <property type="entry name" value="Medium-chain alcohol dehydrogenases, catalytic domain"/>
    <property type="match status" value="1"/>
</dbReference>
<evidence type="ECO:0000313" key="3">
    <source>
        <dbReference type="EMBL" id="MBD2318691.1"/>
    </source>
</evidence>
<dbReference type="InterPro" id="IPR013154">
    <property type="entry name" value="ADH-like_N"/>
</dbReference>
<dbReference type="EMBL" id="JACJQY010000033">
    <property type="protein sequence ID" value="MBD2318691.1"/>
    <property type="molecule type" value="Genomic_DNA"/>
</dbReference>
<keyword evidence="1" id="KW-0812">Transmembrane</keyword>
<feature type="transmembrane region" description="Helical" evidence="1">
    <location>
        <begin position="238"/>
        <end position="258"/>
    </location>
</feature>
<organism evidence="3 4">
    <name type="scientific">Phormidium tenue FACHB-1050</name>
    <dbReference type="NCBI Taxonomy" id="2692857"/>
    <lineage>
        <taxon>Bacteria</taxon>
        <taxon>Bacillati</taxon>
        <taxon>Cyanobacteriota</taxon>
        <taxon>Cyanophyceae</taxon>
        <taxon>Oscillatoriophycideae</taxon>
        <taxon>Oscillatoriales</taxon>
        <taxon>Oscillatoriaceae</taxon>
        <taxon>Phormidium</taxon>
    </lineage>
</organism>
<keyword evidence="4" id="KW-1185">Reference proteome</keyword>
<keyword evidence="1" id="KW-1133">Transmembrane helix</keyword>
<dbReference type="InterPro" id="IPR011032">
    <property type="entry name" value="GroES-like_sf"/>
</dbReference>